<gene>
    <name evidence="2" type="ORF">CLOBOL_06621</name>
</gene>
<dbReference type="AlphaFoldDB" id="A8S3H9"/>
<name>A8S3H9_ENTBW</name>
<evidence type="ECO:0000313" key="3">
    <source>
        <dbReference type="Proteomes" id="UP000005396"/>
    </source>
</evidence>
<organism evidence="2 3">
    <name type="scientific">Enterocloster bolteae (strain ATCC BAA-613 / DSM 15670 / CCUG 46953 / JCM 12243 / WAL 16351)</name>
    <name type="common">Clostridium bolteae</name>
    <dbReference type="NCBI Taxonomy" id="411902"/>
    <lineage>
        <taxon>Bacteria</taxon>
        <taxon>Bacillati</taxon>
        <taxon>Bacillota</taxon>
        <taxon>Clostridia</taxon>
        <taxon>Lachnospirales</taxon>
        <taxon>Lachnospiraceae</taxon>
        <taxon>Enterocloster</taxon>
    </lineage>
</organism>
<feature type="transmembrane region" description="Helical" evidence="1">
    <location>
        <begin position="6"/>
        <end position="26"/>
    </location>
</feature>
<dbReference type="HOGENOM" id="CLU_3372990_0_0_9"/>
<protein>
    <submittedName>
        <fullName evidence="2">Uncharacterized protein</fullName>
    </submittedName>
</protein>
<proteinExistence type="predicted"/>
<reference evidence="2 3" key="2">
    <citation type="submission" date="2007-09" db="EMBL/GenBank/DDBJ databases">
        <title>Draft genome sequence of Clostridium bolteae (ATCC BAA-613).</title>
        <authorList>
            <person name="Sudarsanam P."/>
            <person name="Ley R."/>
            <person name="Guruge J."/>
            <person name="Turnbaugh P.J."/>
            <person name="Mahowald M."/>
            <person name="Liep D."/>
            <person name="Gordon J."/>
        </authorList>
    </citation>
    <scope>NUCLEOTIDE SEQUENCE [LARGE SCALE GENOMIC DNA]</scope>
    <source>
        <strain evidence="3">ATCC BAA-613 / DSM 15670 / CCUG 46953 / JCM 12243 / WAL 16351</strain>
    </source>
</reference>
<dbReference type="EMBL" id="ABCC02000057">
    <property type="protein sequence ID" value="EDP12989.1"/>
    <property type="molecule type" value="Genomic_DNA"/>
</dbReference>
<evidence type="ECO:0000313" key="2">
    <source>
        <dbReference type="EMBL" id="EDP12989.1"/>
    </source>
</evidence>
<accession>A8S3H9</accession>
<dbReference type="Proteomes" id="UP000005396">
    <property type="component" value="Unassembled WGS sequence"/>
</dbReference>
<reference evidence="2 3" key="1">
    <citation type="submission" date="2007-08" db="EMBL/GenBank/DDBJ databases">
        <authorList>
            <person name="Fulton L."/>
            <person name="Clifton S."/>
            <person name="Fulton B."/>
            <person name="Xu J."/>
            <person name="Minx P."/>
            <person name="Pepin K.H."/>
            <person name="Johnson M."/>
            <person name="Thiruvilangam P."/>
            <person name="Bhonagiri V."/>
            <person name="Nash W.E."/>
            <person name="Mardis E.R."/>
            <person name="Wilson R.K."/>
        </authorList>
    </citation>
    <scope>NUCLEOTIDE SEQUENCE [LARGE SCALE GENOMIC DNA]</scope>
    <source>
        <strain evidence="3">ATCC BAA-613 / DSM 15670 / CCUG 46953 / JCM 12243 / WAL 16351</strain>
    </source>
</reference>
<comment type="caution">
    <text evidence="2">The sequence shown here is derived from an EMBL/GenBank/DDBJ whole genome shotgun (WGS) entry which is preliminary data.</text>
</comment>
<keyword evidence="1" id="KW-1133">Transmembrane helix</keyword>
<evidence type="ECO:0000256" key="1">
    <source>
        <dbReference type="SAM" id="Phobius"/>
    </source>
</evidence>
<dbReference type="PaxDb" id="411902-CLOBOL_06621"/>
<sequence length="34" mass="3638">MVPHAFIPLFYYALSCLPAGMCFISVPEHGAGTP</sequence>
<keyword evidence="1" id="KW-0472">Membrane</keyword>
<keyword evidence="1" id="KW-0812">Transmembrane</keyword>